<dbReference type="STRING" id="58919.A0A316YZ14"/>
<evidence type="ECO:0000313" key="1">
    <source>
        <dbReference type="EMBL" id="PWN94700.1"/>
    </source>
</evidence>
<evidence type="ECO:0000313" key="2">
    <source>
        <dbReference type="Proteomes" id="UP000245946"/>
    </source>
</evidence>
<gene>
    <name evidence="1" type="ORF">FA09DRAFT_290764</name>
</gene>
<dbReference type="EMBL" id="KZ819310">
    <property type="protein sequence ID" value="PWN94700.1"/>
    <property type="molecule type" value="Genomic_DNA"/>
</dbReference>
<feature type="non-terminal residue" evidence="1">
    <location>
        <position position="1"/>
    </location>
</feature>
<evidence type="ECO:0008006" key="3">
    <source>
        <dbReference type="Google" id="ProtNLM"/>
    </source>
</evidence>
<dbReference type="RefSeq" id="XP_025594979.1">
    <property type="nucleotide sequence ID" value="XM_025739964.1"/>
</dbReference>
<accession>A0A316YZ14</accession>
<dbReference type="AlphaFoldDB" id="A0A316YZ14"/>
<sequence>ELIEDIERRLVYNPRIIEPTSATVWGAGKTQTVAWSTEDIPDEARNYRGMIKLGYQPADGSGGLNLKWTLASDFLLTDDQADITLPSDLEPRDDYIVVLMGDSGNASPLFTIEQPT</sequence>
<protein>
    <recommendedName>
        <fullName evidence="3">Fibronectin type-III domain-containing protein</fullName>
    </recommendedName>
</protein>
<dbReference type="GeneID" id="37267510"/>
<feature type="non-terminal residue" evidence="1">
    <location>
        <position position="116"/>
    </location>
</feature>
<keyword evidence="2" id="KW-1185">Reference proteome</keyword>
<organism evidence="1 2">
    <name type="scientific">Tilletiopsis washingtonensis</name>
    <dbReference type="NCBI Taxonomy" id="58919"/>
    <lineage>
        <taxon>Eukaryota</taxon>
        <taxon>Fungi</taxon>
        <taxon>Dikarya</taxon>
        <taxon>Basidiomycota</taxon>
        <taxon>Ustilaginomycotina</taxon>
        <taxon>Exobasidiomycetes</taxon>
        <taxon>Entylomatales</taxon>
        <taxon>Entylomatales incertae sedis</taxon>
        <taxon>Tilletiopsis</taxon>
    </lineage>
</organism>
<dbReference type="Proteomes" id="UP000245946">
    <property type="component" value="Unassembled WGS sequence"/>
</dbReference>
<proteinExistence type="predicted"/>
<dbReference type="OrthoDB" id="2339190at2759"/>
<reference evidence="1 2" key="1">
    <citation type="journal article" date="2018" name="Mol. Biol. Evol.">
        <title>Broad Genomic Sampling Reveals a Smut Pathogenic Ancestry of the Fungal Clade Ustilaginomycotina.</title>
        <authorList>
            <person name="Kijpornyongpan T."/>
            <person name="Mondo S.J."/>
            <person name="Barry K."/>
            <person name="Sandor L."/>
            <person name="Lee J."/>
            <person name="Lipzen A."/>
            <person name="Pangilinan J."/>
            <person name="LaButti K."/>
            <person name="Hainaut M."/>
            <person name="Henrissat B."/>
            <person name="Grigoriev I.V."/>
            <person name="Spatafora J.W."/>
            <person name="Aime M.C."/>
        </authorList>
    </citation>
    <scope>NUCLEOTIDE SEQUENCE [LARGE SCALE GENOMIC DNA]</scope>
    <source>
        <strain evidence="1 2">MCA 4186</strain>
    </source>
</reference>
<name>A0A316YZ14_9BASI</name>